<evidence type="ECO:0000313" key="2">
    <source>
        <dbReference type="EMBL" id="KAK8940175.1"/>
    </source>
</evidence>
<proteinExistence type="predicted"/>
<reference evidence="2 3" key="1">
    <citation type="journal article" date="2022" name="Nat. Plants">
        <title>Genomes of leafy and leafless Platanthera orchids illuminate the evolution of mycoheterotrophy.</title>
        <authorList>
            <person name="Li M.H."/>
            <person name="Liu K.W."/>
            <person name="Li Z."/>
            <person name="Lu H.C."/>
            <person name="Ye Q.L."/>
            <person name="Zhang D."/>
            <person name="Wang J.Y."/>
            <person name="Li Y.F."/>
            <person name="Zhong Z.M."/>
            <person name="Liu X."/>
            <person name="Yu X."/>
            <person name="Liu D.K."/>
            <person name="Tu X.D."/>
            <person name="Liu B."/>
            <person name="Hao Y."/>
            <person name="Liao X.Y."/>
            <person name="Jiang Y.T."/>
            <person name="Sun W.H."/>
            <person name="Chen J."/>
            <person name="Chen Y.Q."/>
            <person name="Ai Y."/>
            <person name="Zhai J.W."/>
            <person name="Wu S.S."/>
            <person name="Zhou Z."/>
            <person name="Hsiao Y.Y."/>
            <person name="Wu W.L."/>
            <person name="Chen Y.Y."/>
            <person name="Lin Y.F."/>
            <person name="Hsu J.L."/>
            <person name="Li C.Y."/>
            <person name="Wang Z.W."/>
            <person name="Zhao X."/>
            <person name="Zhong W.Y."/>
            <person name="Ma X.K."/>
            <person name="Ma L."/>
            <person name="Huang J."/>
            <person name="Chen G.Z."/>
            <person name="Huang M.Z."/>
            <person name="Huang L."/>
            <person name="Peng D.H."/>
            <person name="Luo Y.B."/>
            <person name="Zou S.Q."/>
            <person name="Chen S.P."/>
            <person name="Lan S."/>
            <person name="Tsai W.C."/>
            <person name="Van de Peer Y."/>
            <person name="Liu Z.J."/>
        </authorList>
    </citation>
    <scope>NUCLEOTIDE SEQUENCE [LARGE SCALE GENOMIC DNA]</scope>
    <source>
        <strain evidence="2">Lor288</strain>
    </source>
</reference>
<evidence type="ECO:0000256" key="1">
    <source>
        <dbReference type="SAM" id="Phobius"/>
    </source>
</evidence>
<name>A0ABR2LGR5_9ASPA</name>
<dbReference type="Proteomes" id="UP001412067">
    <property type="component" value="Unassembled WGS sequence"/>
</dbReference>
<accession>A0ABR2LGR5</accession>
<organism evidence="2 3">
    <name type="scientific">Platanthera guangdongensis</name>
    <dbReference type="NCBI Taxonomy" id="2320717"/>
    <lineage>
        <taxon>Eukaryota</taxon>
        <taxon>Viridiplantae</taxon>
        <taxon>Streptophyta</taxon>
        <taxon>Embryophyta</taxon>
        <taxon>Tracheophyta</taxon>
        <taxon>Spermatophyta</taxon>
        <taxon>Magnoliopsida</taxon>
        <taxon>Liliopsida</taxon>
        <taxon>Asparagales</taxon>
        <taxon>Orchidaceae</taxon>
        <taxon>Orchidoideae</taxon>
        <taxon>Orchideae</taxon>
        <taxon>Orchidinae</taxon>
        <taxon>Platanthera</taxon>
    </lineage>
</organism>
<feature type="transmembrane region" description="Helical" evidence="1">
    <location>
        <begin position="13"/>
        <end position="34"/>
    </location>
</feature>
<keyword evidence="1" id="KW-0812">Transmembrane</keyword>
<keyword evidence="3" id="KW-1185">Reference proteome</keyword>
<keyword evidence="1" id="KW-1133">Transmembrane helix</keyword>
<gene>
    <name evidence="2" type="ORF">KSP40_PGU002893</name>
</gene>
<evidence type="ECO:0000313" key="3">
    <source>
        <dbReference type="Proteomes" id="UP001412067"/>
    </source>
</evidence>
<keyword evidence="1" id="KW-0472">Membrane</keyword>
<dbReference type="EMBL" id="JBBWWR010000020">
    <property type="protein sequence ID" value="KAK8940175.1"/>
    <property type="molecule type" value="Genomic_DNA"/>
</dbReference>
<protein>
    <submittedName>
        <fullName evidence="2">Uncharacterized protein</fullName>
    </submittedName>
</protein>
<sequence length="70" mass="7320">MAMRIVALESGEFIFYAVIVWLSLVSLAIFASFGDGDNAAAYRRSKMDGGGRCGCGGCRGGVGVCDTYLS</sequence>
<comment type="caution">
    <text evidence="2">The sequence shown here is derived from an EMBL/GenBank/DDBJ whole genome shotgun (WGS) entry which is preliminary data.</text>
</comment>